<organism evidence="2 3">
    <name type="scientific">Pseudoalteromonas luteoviolacea</name>
    <dbReference type="NCBI Taxonomy" id="43657"/>
    <lineage>
        <taxon>Bacteria</taxon>
        <taxon>Pseudomonadati</taxon>
        <taxon>Pseudomonadota</taxon>
        <taxon>Gammaproteobacteria</taxon>
        <taxon>Alteromonadales</taxon>
        <taxon>Pseudoalteromonadaceae</taxon>
        <taxon>Pseudoalteromonas</taxon>
    </lineage>
</organism>
<reference evidence="2 3" key="1">
    <citation type="submission" date="2014-12" db="EMBL/GenBank/DDBJ databases">
        <title>Draft Genome Sequence of Pseudoalteromonas luteoviolacea HI1.</title>
        <authorList>
            <person name="Asahina A.Y."/>
            <person name="Hadfield M.G."/>
        </authorList>
    </citation>
    <scope>NUCLEOTIDE SEQUENCE [LARGE SCALE GENOMIC DNA]</scope>
    <source>
        <strain evidence="2 3">HI1</strain>
    </source>
</reference>
<sequence>MKNKLYALLPVVTALTLAGCGSSSKDAPSPVVTEKPTPVIPPALKSIELKTVFEGCAGEKPKSNVNIVFHDALGAVVGQGTSNSEGVFKGDIPADAKHISIVDTDIKEGLQINGEVVTHMDIEDGLNLGTVSFNVPKSYQGCDVPAVSPCIKLRVDYTEIQSAYPHHTVVSQRGNILGTHNPDHLDTVPGLTDIQSCGEHDVFQFALVSPDGTVAKAASVKPSQYLTPLTVKLVAEDFIYEGVAVDTANSEFKGESSITSYQKEEVDLEGAYPYKTIFSASTTAMQFIFPDLADYHQYRAYLDEDIEIGEYKISRRHSSRSTITESGQFDFEAPITLTKSIEADFLLGNVNNSFSFDYDFSNLDDRLRVVNWYFSPTNAAGESIQWRILSDTSGTIPEFQFGTLLDINSADFAAMENFEIMLWSHPHGPEGFKAYREFIRQHKYADFDKAEYKSFVQAIYSFRKL</sequence>
<evidence type="ECO:0000313" key="3">
    <source>
        <dbReference type="Proteomes" id="UP000031327"/>
    </source>
</evidence>
<dbReference type="AlphaFoldDB" id="A0A0C1QU31"/>
<dbReference type="RefSeq" id="WP_039608776.1">
    <property type="nucleotide sequence ID" value="NZ_JWIC01000004.1"/>
</dbReference>
<keyword evidence="1" id="KW-0732">Signal</keyword>
<gene>
    <name evidence="2" type="ORF">JF50_07470</name>
</gene>
<feature type="signal peptide" evidence="1">
    <location>
        <begin position="1"/>
        <end position="18"/>
    </location>
</feature>
<evidence type="ECO:0000313" key="2">
    <source>
        <dbReference type="EMBL" id="KID58487.1"/>
    </source>
</evidence>
<feature type="chain" id="PRO_5002151417" description="Lipoprotein" evidence="1">
    <location>
        <begin position="19"/>
        <end position="465"/>
    </location>
</feature>
<dbReference type="Proteomes" id="UP000031327">
    <property type="component" value="Unassembled WGS sequence"/>
</dbReference>
<evidence type="ECO:0008006" key="4">
    <source>
        <dbReference type="Google" id="ProtNLM"/>
    </source>
</evidence>
<evidence type="ECO:0000256" key="1">
    <source>
        <dbReference type="SAM" id="SignalP"/>
    </source>
</evidence>
<dbReference type="EMBL" id="JWIC01000004">
    <property type="protein sequence ID" value="KID58487.1"/>
    <property type="molecule type" value="Genomic_DNA"/>
</dbReference>
<protein>
    <recommendedName>
        <fullName evidence="4">Lipoprotein</fullName>
    </recommendedName>
</protein>
<dbReference type="OrthoDB" id="6313678at2"/>
<proteinExistence type="predicted"/>
<accession>A0A0C1QU31</accession>
<dbReference type="PROSITE" id="PS51257">
    <property type="entry name" value="PROKAR_LIPOPROTEIN"/>
    <property type="match status" value="1"/>
</dbReference>
<name>A0A0C1QU31_9GAMM</name>
<comment type="caution">
    <text evidence="2">The sequence shown here is derived from an EMBL/GenBank/DDBJ whole genome shotgun (WGS) entry which is preliminary data.</text>
</comment>